<accession>A0A6A6HXG2</accession>
<keyword evidence="4" id="KW-0496">Mitochondrion</keyword>
<dbReference type="Gene3D" id="6.10.330.20">
    <property type="match status" value="1"/>
</dbReference>
<keyword evidence="3" id="KW-0689">Ribosomal protein</keyword>
<dbReference type="PANTHER" id="PTHR21183:SF18">
    <property type="entry name" value="LARGE RIBOSOMAL SUBUNIT PROTEIN UL29M"/>
    <property type="match status" value="1"/>
</dbReference>
<evidence type="ECO:0000256" key="5">
    <source>
        <dbReference type="ARBA" id="ARBA00023274"/>
    </source>
</evidence>
<protein>
    <recommendedName>
        <fullName evidence="6">Large ribosomal subunit protein uL29m</fullName>
    </recommendedName>
    <alternativeName>
        <fullName evidence="7">54S ribosomal protein L4, mitochondrial</fullName>
    </alternativeName>
</protein>
<sequence>MTATPTFRGVRHSLISTPSDLVLSLLAPSVRCTRSAPVARFSTSPALWKRDNNKNRGLSAIRHTGPRRRQTLSVKQKDYANQQLPTPVERTSTVYGDPDHGLWEFFTGKKLLRTPQEESRHGRAWTVAELRERNWETLQQLWWVCVKERNRLATEKIERARQKAGYGDVENEDRDKTVQETMKAIVETLVERHNAYQEAYELARHDPTIDLTRTENQYQEPTYDPEGLYEAAEDDTDGSFDAMQEVQERQASKDQPSSSADPSSSPDRAKERTANLS</sequence>
<feature type="region of interest" description="Disordered" evidence="8">
    <location>
        <begin position="207"/>
        <end position="277"/>
    </location>
</feature>
<dbReference type="InterPro" id="IPR038340">
    <property type="entry name" value="MRP-L47_sf"/>
</dbReference>
<dbReference type="OrthoDB" id="270763at2759"/>
<evidence type="ECO:0000256" key="8">
    <source>
        <dbReference type="SAM" id="MobiDB-lite"/>
    </source>
</evidence>
<dbReference type="AlphaFoldDB" id="A0A6A6HXG2"/>
<feature type="compositionally biased region" description="Basic and acidic residues" evidence="8">
    <location>
        <begin position="267"/>
        <end position="277"/>
    </location>
</feature>
<reference evidence="9" key="1">
    <citation type="journal article" date="2020" name="Stud. Mycol.">
        <title>101 Dothideomycetes genomes: a test case for predicting lifestyles and emergence of pathogens.</title>
        <authorList>
            <person name="Haridas S."/>
            <person name="Albert R."/>
            <person name="Binder M."/>
            <person name="Bloem J."/>
            <person name="Labutti K."/>
            <person name="Salamov A."/>
            <person name="Andreopoulos B."/>
            <person name="Baker S."/>
            <person name="Barry K."/>
            <person name="Bills G."/>
            <person name="Bluhm B."/>
            <person name="Cannon C."/>
            <person name="Castanera R."/>
            <person name="Culley D."/>
            <person name="Daum C."/>
            <person name="Ezra D."/>
            <person name="Gonzalez J."/>
            <person name="Henrissat B."/>
            <person name="Kuo A."/>
            <person name="Liang C."/>
            <person name="Lipzen A."/>
            <person name="Lutzoni F."/>
            <person name="Magnuson J."/>
            <person name="Mondo S."/>
            <person name="Nolan M."/>
            <person name="Ohm R."/>
            <person name="Pangilinan J."/>
            <person name="Park H.-J."/>
            <person name="Ramirez L."/>
            <person name="Alfaro M."/>
            <person name="Sun H."/>
            <person name="Tritt A."/>
            <person name="Yoshinaga Y."/>
            <person name="Zwiers L.-H."/>
            <person name="Turgeon B."/>
            <person name="Goodwin S."/>
            <person name="Spatafora J."/>
            <person name="Crous P."/>
            <person name="Grigoriev I."/>
        </authorList>
    </citation>
    <scope>NUCLEOTIDE SEQUENCE</scope>
    <source>
        <strain evidence="9">CBS 122368</strain>
    </source>
</reference>
<evidence type="ECO:0000256" key="2">
    <source>
        <dbReference type="ARBA" id="ARBA00009254"/>
    </source>
</evidence>
<evidence type="ECO:0000256" key="3">
    <source>
        <dbReference type="ARBA" id="ARBA00022980"/>
    </source>
</evidence>
<comment type="subcellular location">
    <subcellularLocation>
        <location evidence="1">Mitochondrion</location>
    </subcellularLocation>
</comment>
<comment type="similarity">
    <text evidence="2">Belongs to the universal ribosomal protein uL29 family.</text>
</comment>
<dbReference type="EMBL" id="ML987208">
    <property type="protein sequence ID" value="KAF2242412.1"/>
    <property type="molecule type" value="Genomic_DNA"/>
</dbReference>
<organism evidence="9 10">
    <name type="scientific">Trematosphaeria pertusa</name>
    <dbReference type="NCBI Taxonomy" id="390896"/>
    <lineage>
        <taxon>Eukaryota</taxon>
        <taxon>Fungi</taxon>
        <taxon>Dikarya</taxon>
        <taxon>Ascomycota</taxon>
        <taxon>Pezizomycotina</taxon>
        <taxon>Dothideomycetes</taxon>
        <taxon>Pleosporomycetidae</taxon>
        <taxon>Pleosporales</taxon>
        <taxon>Massarineae</taxon>
        <taxon>Trematosphaeriaceae</taxon>
        <taxon>Trematosphaeria</taxon>
    </lineage>
</organism>
<dbReference type="InterPro" id="IPR010729">
    <property type="entry name" value="Ribosomal_uL29_mit"/>
</dbReference>
<evidence type="ECO:0000256" key="1">
    <source>
        <dbReference type="ARBA" id="ARBA00004173"/>
    </source>
</evidence>
<gene>
    <name evidence="9" type="ORF">BU26DRAFT_524529</name>
</gene>
<dbReference type="RefSeq" id="XP_033677416.1">
    <property type="nucleotide sequence ID" value="XM_033830307.1"/>
</dbReference>
<proteinExistence type="inferred from homology"/>
<evidence type="ECO:0000256" key="4">
    <source>
        <dbReference type="ARBA" id="ARBA00023128"/>
    </source>
</evidence>
<dbReference type="GeneID" id="54583637"/>
<keyword evidence="10" id="KW-1185">Reference proteome</keyword>
<dbReference type="GO" id="GO:0005762">
    <property type="term" value="C:mitochondrial large ribosomal subunit"/>
    <property type="evidence" value="ECO:0007669"/>
    <property type="project" value="TreeGrafter"/>
</dbReference>
<feature type="compositionally biased region" description="Low complexity" evidence="8">
    <location>
        <begin position="253"/>
        <end position="266"/>
    </location>
</feature>
<dbReference type="GO" id="GO:0003735">
    <property type="term" value="F:structural constituent of ribosome"/>
    <property type="evidence" value="ECO:0007669"/>
    <property type="project" value="InterPro"/>
</dbReference>
<keyword evidence="5" id="KW-0687">Ribonucleoprotein</keyword>
<evidence type="ECO:0000313" key="9">
    <source>
        <dbReference type="EMBL" id="KAF2242412.1"/>
    </source>
</evidence>
<dbReference type="PANTHER" id="PTHR21183">
    <property type="entry name" value="RIBOSOMAL PROTEIN L47, MITOCHONDRIAL-RELATED"/>
    <property type="match status" value="1"/>
</dbReference>
<dbReference type="Pfam" id="PF06984">
    <property type="entry name" value="MRP-L47"/>
    <property type="match status" value="1"/>
</dbReference>
<dbReference type="Proteomes" id="UP000800094">
    <property type="component" value="Unassembled WGS sequence"/>
</dbReference>
<evidence type="ECO:0000256" key="7">
    <source>
        <dbReference type="ARBA" id="ARBA00035399"/>
    </source>
</evidence>
<evidence type="ECO:0000256" key="6">
    <source>
        <dbReference type="ARBA" id="ARBA00035289"/>
    </source>
</evidence>
<evidence type="ECO:0000313" key="10">
    <source>
        <dbReference type="Proteomes" id="UP000800094"/>
    </source>
</evidence>
<name>A0A6A6HXG2_9PLEO</name>
<dbReference type="GO" id="GO:0032543">
    <property type="term" value="P:mitochondrial translation"/>
    <property type="evidence" value="ECO:0007669"/>
    <property type="project" value="TreeGrafter"/>
</dbReference>